<gene>
    <name evidence="1" type="ORF">L6773_15515</name>
</gene>
<accession>A0ABS9KGM2</accession>
<dbReference type="PANTHER" id="PTHR12993">
    <property type="entry name" value="N-ACETYLGLUCOSAMINYL-PHOSPHATIDYLINOSITOL DE-N-ACETYLASE-RELATED"/>
    <property type="match status" value="1"/>
</dbReference>
<dbReference type="Pfam" id="PF02585">
    <property type="entry name" value="PIG-L"/>
    <property type="match status" value="1"/>
</dbReference>
<dbReference type="InterPro" id="IPR003737">
    <property type="entry name" value="GlcNAc_PI_deacetylase-related"/>
</dbReference>
<evidence type="ECO:0000313" key="2">
    <source>
        <dbReference type="Proteomes" id="UP001165366"/>
    </source>
</evidence>
<dbReference type="SUPFAM" id="SSF102588">
    <property type="entry name" value="LmbE-like"/>
    <property type="match status" value="1"/>
</dbReference>
<protein>
    <submittedName>
        <fullName evidence="1">PIG-L family deacetylase</fullName>
    </submittedName>
</protein>
<keyword evidence="2" id="KW-1185">Reference proteome</keyword>
<proteinExistence type="predicted"/>
<reference evidence="1" key="1">
    <citation type="submission" date="2022-01" db="EMBL/GenBank/DDBJ databases">
        <authorList>
            <person name="Wang Y."/>
        </authorList>
    </citation>
    <scope>NUCLEOTIDE SEQUENCE</scope>
    <source>
        <strain evidence="1">WB101</strain>
    </source>
</reference>
<name>A0ABS9KGM2_9BACT</name>
<dbReference type="InterPro" id="IPR024078">
    <property type="entry name" value="LmbE-like_dom_sf"/>
</dbReference>
<dbReference type="Gene3D" id="3.40.50.10320">
    <property type="entry name" value="LmbE-like"/>
    <property type="match status" value="1"/>
</dbReference>
<dbReference type="EMBL" id="JAKLWS010000024">
    <property type="protein sequence ID" value="MCG2589985.1"/>
    <property type="molecule type" value="Genomic_DNA"/>
</dbReference>
<dbReference type="Proteomes" id="UP001165366">
    <property type="component" value="Unassembled WGS sequence"/>
</dbReference>
<evidence type="ECO:0000313" key="1">
    <source>
        <dbReference type="EMBL" id="MCG2589985.1"/>
    </source>
</evidence>
<organism evidence="1 2">
    <name type="scientific">Rhodohalobacter sulfatireducens</name>
    <dbReference type="NCBI Taxonomy" id="2911366"/>
    <lineage>
        <taxon>Bacteria</taxon>
        <taxon>Pseudomonadati</taxon>
        <taxon>Balneolota</taxon>
        <taxon>Balneolia</taxon>
        <taxon>Balneolales</taxon>
        <taxon>Balneolaceae</taxon>
        <taxon>Rhodohalobacter</taxon>
    </lineage>
</organism>
<comment type="caution">
    <text evidence="1">The sequence shown here is derived from an EMBL/GenBank/DDBJ whole genome shotgun (WGS) entry which is preliminary data.</text>
</comment>
<sequence>MSKNHKNSNNSVLAVVAHPDDAEFLCAGTLSLLHQKGWQIHMATMTAGDCGSRNLPPEEISRIRKTEAQKAADVINAGYKCLGSKDLFIMYDRSTLLKVIEQIRRVKPAIVLTMSPSCYMVDHETTSKLVQSACFAAGIVNIKTDPVSPYFHVPHLYYMDPMEGKDKFGNFIEPGFVVDITPVIDTKEKMLGCHESQRSWLQEHHGMDEYMDTMKQMSAERGNLGGVKYGEGFRQHLGHSFPQDNLLQEVLENGVKPIKQKS</sequence>
<dbReference type="PANTHER" id="PTHR12993:SF11">
    <property type="entry name" value="N-ACETYLGLUCOSAMINYL-PHOSPHATIDYLINOSITOL DE-N-ACETYLASE"/>
    <property type="match status" value="1"/>
</dbReference>
<dbReference type="RefSeq" id="WP_237855342.1">
    <property type="nucleotide sequence ID" value="NZ_JAKLWS010000024.1"/>
</dbReference>
<reference evidence="1" key="2">
    <citation type="submission" date="2024-05" db="EMBL/GenBank/DDBJ databases">
        <title>Rhodohalobacter halophilus gen. nov., sp. nov., a moderately halophilic member of the family Balneolaceae.</title>
        <authorList>
            <person name="Xia J."/>
        </authorList>
    </citation>
    <scope>NUCLEOTIDE SEQUENCE</scope>
    <source>
        <strain evidence="1">WB101</strain>
    </source>
</reference>